<keyword evidence="3" id="KW-0808">Transferase</keyword>
<comment type="catalytic activity">
    <reaction evidence="1">
        <text>S-ubiquitinyl-[E2 ubiquitin-conjugating enzyme]-L-cysteine + [acceptor protein]-L-lysine = [E2 ubiquitin-conjugating enzyme]-L-cysteine + N(6)-ubiquitinyl-[acceptor protein]-L-lysine.</text>
        <dbReference type="EC" id="2.3.2.27"/>
    </reaction>
</comment>
<evidence type="ECO:0000256" key="4">
    <source>
        <dbReference type="ARBA" id="ARBA00022737"/>
    </source>
</evidence>
<evidence type="ECO:0000256" key="1">
    <source>
        <dbReference type="ARBA" id="ARBA00000900"/>
    </source>
</evidence>
<evidence type="ECO:0000256" key="8">
    <source>
        <dbReference type="ARBA" id="ARBA00044543"/>
    </source>
</evidence>
<evidence type="ECO:0000256" key="7">
    <source>
        <dbReference type="ARBA" id="ARBA00044534"/>
    </source>
</evidence>
<evidence type="ECO:0000256" key="6">
    <source>
        <dbReference type="ARBA" id="ARBA00022803"/>
    </source>
</evidence>
<dbReference type="GO" id="GO:0006515">
    <property type="term" value="P:protein quality control for misfolded or incompletely synthesized proteins"/>
    <property type="evidence" value="ECO:0007669"/>
    <property type="project" value="TreeGrafter"/>
</dbReference>
<keyword evidence="11" id="KW-1185">Reference proteome</keyword>
<dbReference type="Pfam" id="PF04564">
    <property type="entry name" value="U-box"/>
    <property type="match status" value="1"/>
</dbReference>
<dbReference type="Gene3D" id="6.10.140.2020">
    <property type="match status" value="1"/>
</dbReference>
<dbReference type="SMART" id="SM00028">
    <property type="entry name" value="TPR"/>
    <property type="match status" value="3"/>
</dbReference>
<reference evidence="10" key="3">
    <citation type="submission" date="2025-09" db="UniProtKB">
        <authorList>
            <consortium name="Ensembl"/>
        </authorList>
    </citation>
    <scope>IDENTIFICATION</scope>
</reference>
<dbReference type="Pfam" id="PF18391">
    <property type="entry name" value="CHIP_TPR_N"/>
    <property type="match status" value="1"/>
</dbReference>
<dbReference type="SMART" id="SM00504">
    <property type="entry name" value="Ubox"/>
    <property type="match status" value="1"/>
</dbReference>
<dbReference type="HOGENOM" id="CLU_056455_1_0_1"/>
<evidence type="ECO:0000256" key="3">
    <source>
        <dbReference type="ARBA" id="ARBA00022679"/>
    </source>
</evidence>
<dbReference type="InterPro" id="IPR019734">
    <property type="entry name" value="TPR_rpt"/>
</dbReference>
<organism evidence="10 11">
    <name type="scientific">Ciona savignyi</name>
    <name type="common">Pacific transparent sea squirt</name>
    <dbReference type="NCBI Taxonomy" id="51511"/>
    <lineage>
        <taxon>Eukaryota</taxon>
        <taxon>Metazoa</taxon>
        <taxon>Chordata</taxon>
        <taxon>Tunicata</taxon>
        <taxon>Ascidiacea</taxon>
        <taxon>Phlebobranchia</taxon>
        <taxon>Cionidae</taxon>
        <taxon>Ciona</taxon>
    </lineage>
</organism>
<dbReference type="Proteomes" id="UP000007875">
    <property type="component" value="Unassembled WGS sequence"/>
</dbReference>
<keyword evidence="5" id="KW-0833">Ubl conjugation pathway</keyword>
<keyword evidence="4" id="KW-0677">Repeat</keyword>
<evidence type="ECO:0000313" key="10">
    <source>
        <dbReference type="Ensembl" id="ENSCSAVP00000018981.1"/>
    </source>
</evidence>
<dbReference type="GO" id="GO:0045862">
    <property type="term" value="P:positive regulation of proteolysis"/>
    <property type="evidence" value="ECO:0007669"/>
    <property type="project" value="TreeGrafter"/>
</dbReference>
<reference evidence="10" key="2">
    <citation type="submission" date="2025-08" db="UniProtKB">
        <authorList>
            <consortium name="Ensembl"/>
        </authorList>
    </citation>
    <scope>IDENTIFICATION</scope>
</reference>
<dbReference type="GeneTree" id="ENSGT00950000182900"/>
<dbReference type="GO" id="GO:0000209">
    <property type="term" value="P:protein polyubiquitination"/>
    <property type="evidence" value="ECO:0007669"/>
    <property type="project" value="TreeGrafter"/>
</dbReference>
<dbReference type="SUPFAM" id="SSF57850">
    <property type="entry name" value="RING/U-box"/>
    <property type="match status" value="1"/>
</dbReference>
<dbReference type="PANTHER" id="PTHR46803">
    <property type="entry name" value="E3 UBIQUITIN-PROTEIN LIGASE CHIP"/>
    <property type="match status" value="1"/>
</dbReference>
<sequence>TSKNMYVSNEMAAVQYKLEGNKLYAQKKYEDAIKQYTKAINKNGSTSVFYTNRALCNLKLQRWQEANSDCKAALENDYQSVKGHFFMGQSNIELEKFDDAIVHLTKANELAKQQKQNFGDDICALLRLAKRKKWEMLEKERVQQEIELQTYLNRLMLQDKERQGELEEKRKEIDERDEKCGEEEVLKELEEKYKTRRQEVNDLFAQVDERRRTRDVPDYLCGKISFELMKDPVITPSGITYERRLIEEHIQRVGHFDPVTRHELKLNQLIPNIAMREVISNFVEENGWVEDY</sequence>
<dbReference type="GO" id="GO:0043161">
    <property type="term" value="P:proteasome-mediated ubiquitin-dependent protein catabolic process"/>
    <property type="evidence" value="ECO:0007669"/>
    <property type="project" value="TreeGrafter"/>
</dbReference>
<reference evidence="11" key="1">
    <citation type="submission" date="2003-08" db="EMBL/GenBank/DDBJ databases">
        <authorList>
            <person name="Birren B."/>
            <person name="Nusbaum C."/>
            <person name="Abebe A."/>
            <person name="Abouelleil A."/>
            <person name="Adekoya E."/>
            <person name="Ait-zahra M."/>
            <person name="Allen N."/>
            <person name="Allen T."/>
            <person name="An P."/>
            <person name="Anderson M."/>
            <person name="Anderson S."/>
            <person name="Arachchi H."/>
            <person name="Armbruster J."/>
            <person name="Bachantsang P."/>
            <person name="Baldwin J."/>
            <person name="Barry A."/>
            <person name="Bayul T."/>
            <person name="Blitshsteyn B."/>
            <person name="Bloom T."/>
            <person name="Blye J."/>
            <person name="Boguslavskiy L."/>
            <person name="Borowsky M."/>
            <person name="Boukhgalter B."/>
            <person name="Brunache A."/>
            <person name="Butler J."/>
            <person name="Calixte N."/>
            <person name="Calvo S."/>
            <person name="Camarata J."/>
            <person name="Campo K."/>
            <person name="Chang J."/>
            <person name="Cheshatsang Y."/>
            <person name="Citroen M."/>
            <person name="Collymore A."/>
            <person name="Considine T."/>
            <person name="Cook A."/>
            <person name="Cooke P."/>
            <person name="Corum B."/>
            <person name="Cuomo C."/>
            <person name="David R."/>
            <person name="Dawoe T."/>
            <person name="Degray S."/>
            <person name="Dodge S."/>
            <person name="Dooley K."/>
            <person name="Dorje P."/>
            <person name="Dorjee K."/>
            <person name="Dorris L."/>
            <person name="Duffey N."/>
            <person name="Dupes A."/>
            <person name="Elkins T."/>
            <person name="Engels R."/>
            <person name="Erickson J."/>
            <person name="Farina A."/>
            <person name="Faro S."/>
            <person name="Ferreira P."/>
            <person name="Fischer H."/>
            <person name="Fitzgerald M."/>
            <person name="Foley K."/>
            <person name="Gage D."/>
            <person name="Galagan J."/>
            <person name="Gearin G."/>
            <person name="Gnerre S."/>
            <person name="Gnirke A."/>
            <person name="Goyette A."/>
            <person name="Graham J."/>
            <person name="Grandbois E."/>
            <person name="Gyaltsen K."/>
            <person name="Hafez N."/>
            <person name="Hagopian D."/>
            <person name="Hagos B."/>
            <person name="Hall J."/>
            <person name="Hatcher B."/>
            <person name="Heller A."/>
            <person name="Higgins H."/>
            <person name="Honan T."/>
            <person name="Horn A."/>
            <person name="Houde N."/>
            <person name="Hughes L."/>
            <person name="Hulme W."/>
            <person name="Husby E."/>
            <person name="Iliev I."/>
            <person name="Jaffe D."/>
            <person name="Jones C."/>
            <person name="Kamal M."/>
            <person name="Kamat A."/>
            <person name="Kamvysselis M."/>
            <person name="Karlsson E."/>
            <person name="Kells C."/>
            <person name="Kieu A."/>
            <person name="Kisner P."/>
            <person name="Kodira C."/>
            <person name="Kulbokas E."/>
            <person name="Labutti K."/>
            <person name="Lama D."/>
            <person name="Landers T."/>
            <person name="Leger J."/>
            <person name="Levine S."/>
            <person name="Lewis D."/>
            <person name="Lewis T."/>
            <person name="Lindblad-toh K."/>
            <person name="Liu X."/>
            <person name="Lokyitsang T."/>
            <person name="Lokyitsang Y."/>
            <person name="Lucien O."/>
            <person name="Lui A."/>
            <person name="Ma L.J."/>
            <person name="Mabbitt R."/>
            <person name="Macdonald J."/>
            <person name="Maclean C."/>
            <person name="Major J."/>
            <person name="Manning J."/>
            <person name="Marabella R."/>
            <person name="Maru K."/>
            <person name="Matthews C."/>
            <person name="Mauceli E."/>
            <person name="Mccarthy M."/>
            <person name="Mcdonough S."/>
            <person name="Mcghee T."/>
            <person name="Meldrim J."/>
            <person name="Meneus L."/>
            <person name="Mesirov J."/>
            <person name="Mihalev A."/>
            <person name="Mihova T."/>
            <person name="Mikkelsen T."/>
            <person name="Mlenga V."/>
            <person name="Moru K."/>
            <person name="Mozes J."/>
            <person name="Mulrain L."/>
            <person name="Munson G."/>
            <person name="Naylor J."/>
            <person name="Newes C."/>
            <person name="Nguyen C."/>
            <person name="Nguyen N."/>
            <person name="Nguyen T."/>
            <person name="Nicol R."/>
            <person name="Nielsen C."/>
            <person name="Nizzari M."/>
            <person name="Norbu C."/>
            <person name="Norbu N."/>
            <person name="O'donnell P."/>
            <person name="Okoawo O."/>
            <person name="O'leary S."/>
            <person name="Omotosho B."/>
            <person name="O'neill K."/>
            <person name="Osman S."/>
            <person name="Parker S."/>
            <person name="Perrin D."/>
            <person name="Phunkhang P."/>
            <person name="Piqani B."/>
            <person name="Purcell S."/>
            <person name="Rachupka T."/>
            <person name="Ramasamy U."/>
            <person name="Rameau R."/>
            <person name="Ray V."/>
            <person name="Raymond C."/>
            <person name="Retta R."/>
            <person name="Richardson S."/>
            <person name="Rise C."/>
            <person name="Rodriguez J."/>
            <person name="Rogers J."/>
            <person name="Rogov P."/>
            <person name="Rutman M."/>
            <person name="Schupbach R."/>
            <person name="Seaman C."/>
            <person name="Settipalli S."/>
            <person name="Sharpe T."/>
            <person name="Sheridan J."/>
            <person name="Sherpa N."/>
            <person name="Shi J."/>
            <person name="Smirnov S."/>
            <person name="Smith C."/>
            <person name="Sougnez C."/>
            <person name="Spencer B."/>
            <person name="Stalker J."/>
            <person name="Stange-thomann N."/>
            <person name="Stavropoulos S."/>
            <person name="Stetson K."/>
            <person name="Stone C."/>
            <person name="Stone S."/>
            <person name="Stubbs M."/>
            <person name="Talamas J."/>
            <person name="Tchuinga P."/>
            <person name="Tenzing P."/>
            <person name="Tesfaye S."/>
            <person name="Theodore J."/>
            <person name="Thoulutsang Y."/>
            <person name="Topham K."/>
            <person name="Towey S."/>
            <person name="Tsamla T."/>
            <person name="Tsomo N."/>
            <person name="Vallee D."/>
            <person name="Vassiliev H."/>
            <person name="Venkataraman V."/>
            <person name="Vinson J."/>
            <person name="Vo A."/>
            <person name="Wade C."/>
            <person name="Wang S."/>
            <person name="Wangchuk T."/>
            <person name="Wangdi T."/>
            <person name="Whittaker C."/>
            <person name="Wilkinson J."/>
            <person name="Wu Y."/>
            <person name="Wyman D."/>
            <person name="Yadav S."/>
            <person name="Yang S."/>
            <person name="Yang X."/>
            <person name="Yeager S."/>
            <person name="Yee E."/>
            <person name="Young G."/>
            <person name="Zainoun J."/>
            <person name="Zembeck L."/>
            <person name="Zimmer A."/>
            <person name="Zody M."/>
            <person name="Lander E."/>
        </authorList>
    </citation>
    <scope>NUCLEOTIDE SEQUENCE [LARGE SCALE GENOMIC DNA]</scope>
</reference>
<dbReference type="InterPro" id="IPR013083">
    <property type="entry name" value="Znf_RING/FYVE/PHD"/>
</dbReference>
<accession>H2ZN15</accession>
<dbReference type="AlphaFoldDB" id="H2ZN15"/>
<dbReference type="CDD" id="cd16654">
    <property type="entry name" value="RING-Ubox_CHIP"/>
    <property type="match status" value="1"/>
</dbReference>
<dbReference type="InterPro" id="IPR003613">
    <property type="entry name" value="Ubox_domain"/>
</dbReference>
<dbReference type="EC" id="2.3.2.27" evidence="2"/>
<keyword evidence="6" id="KW-0802">TPR repeat</keyword>
<dbReference type="GO" id="GO:0051087">
    <property type="term" value="F:protein-folding chaperone binding"/>
    <property type="evidence" value="ECO:0007669"/>
    <property type="project" value="TreeGrafter"/>
</dbReference>
<dbReference type="GO" id="GO:0071218">
    <property type="term" value="P:cellular response to misfolded protein"/>
    <property type="evidence" value="ECO:0007669"/>
    <property type="project" value="TreeGrafter"/>
</dbReference>
<dbReference type="Ensembl" id="ENSCSAVT00000019188.1">
    <property type="protein sequence ID" value="ENSCSAVP00000018981.1"/>
    <property type="gene ID" value="ENSCSAVG00000011151.1"/>
</dbReference>
<evidence type="ECO:0000256" key="2">
    <source>
        <dbReference type="ARBA" id="ARBA00012483"/>
    </source>
</evidence>
<dbReference type="PROSITE" id="PS51698">
    <property type="entry name" value="U_BOX"/>
    <property type="match status" value="1"/>
</dbReference>
<dbReference type="SUPFAM" id="SSF48452">
    <property type="entry name" value="TPR-like"/>
    <property type="match status" value="1"/>
</dbReference>
<dbReference type="InterPro" id="IPR045202">
    <property type="entry name" value="CHIP_RING-Ubox"/>
</dbReference>
<dbReference type="Gene3D" id="3.30.40.10">
    <property type="entry name" value="Zinc/RING finger domain, C3HC4 (zinc finger)"/>
    <property type="match status" value="1"/>
</dbReference>
<evidence type="ECO:0000256" key="5">
    <source>
        <dbReference type="ARBA" id="ARBA00022786"/>
    </source>
</evidence>
<dbReference type="PANTHER" id="PTHR46803:SF2">
    <property type="entry name" value="E3 UBIQUITIN-PROTEIN LIGASE CHIP"/>
    <property type="match status" value="1"/>
</dbReference>
<evidence type="ECO:0000259" key="9">
    <source>
        <dbReference type="PROSITE" id="PS51698"/>
    </source>
</evidence>
<feature type="domain" description="U-box" evidence="9">
    <location>
        <begin position="215"/>
        <end position="289"/>
    </location>
</feature>
<dbReference type="GO" id="GO:0030018">
    <property type="term" value="C:Z disc"/>
    <property type="evidence" value="ECO:0007669"/>
    <property type="project" value="TreeGrafter"/>
</dbReference>
<name>H2ZN15_CIOSA</name>
<dbReference type="GO" id="GO:0061630">
    <property type="term" value="F:ubiquitin protein ligase activity"/>
    <property type="evidence" value="ECO:0007669"/>
    <property type="project" value="UniProtKB-EC"/>
</dbReference>
<dbReference type="FunFam" id="3.30.40.10:FF:000124">
    <property type="entry name" value="STIP1 homology and U box-containing protein 1"/>
    <property type="match status" value="1"/>
</dbReference>
<dbReference type="InterPro" id="IPR041312">
    <property type="entry name" value="CHIP_TPR_N"/>
</dbReference>
<dbReference type="Gene3D" id="1.25.40.10">
    <property type="entry name" value="Tetratricopeptide repeat domain"/>
    <property type="match status" value="1"/>
</dbReference>
<dbReference type="InterPro" id="IPR011990">
    <property type="entry name" value="TPR-like_helical_dom_sf"/>
</dbReference>
<protein>
    <recommendedName>
        <fullName evidence="7">E3 ubiquitin-protein ligase CHIP</fullName>
        <ecNumber evidence="2">2.3.2.27</ecNumber>
    </recommendedName>
    <alternativeName>
        <fullName evidence="8">RING-type E3 ubiquitin transferase CHIP</fullName>
    </alternativeName>
</protein>
<proteinExistence type="predicted"/>
<evidence type="ECO:0000313" key="11">
    <source>
        <dbReference type="Proteomes" id="UP000007875"/>
    </source>
</evidence>